<dbReference type="PANTHER" id="PTHR22600">
    <property type="entry name" value="BETA-HEXOSAMINIDASE"/>
    <property type="match status" value="1"/>
</dbReference>
<comment type="caution">
    <text evidence="7">The sequence shown here is derived from an EMBL/GenBank/DDBJ whole genome shotgun (WGS) entry which is preliminary data.</text>
</comment>
<dbReference type="EC" id="3.2.1.52" evidence="3"/>
<evidence type="ECO:0000256" key="3">
    <source>
        <dbReference type="ARBA" id="ARBA00012663"/>
    </source>
</evidence>
<dbReference type="EMBL" id="JAAPAO010000100">
    <property type="protein sequence ID" value="KAF4672741.1"/>
    <property type="molecule type" value="Genomic_DNA"/>
</dbReference>
<organism evidence="7 8">
    <name type="scientific">Perkinsus chesapeaki</name>
    <name type="common">Clam parasite</name>
    <name type="synonym">Perkinsus andrewsi</name>
    <dbReference type="NCBI Taxonomy" id="330153"/>
    <lineage>
        <taxon>Eukaryota</taxon>
        <taxon>Sar</taxon>
        <taxon>Alveolata</taxon>
        <taxon>Perkinsozoa</taxon>
        <taxon>Perkinsea</taxon>
        <taxon>Perkinsida</taxon>
        <taxon>Perkinsidae</taxon>
        <taxon>Perkinsus</taxon>
    </lineage>
</organism>
<evidence type="ECO:0000259" key="6">
    <source>
        <dbReference type="Pfam" id="PF00728"/>
    </source>
</evidence>
<protein>
    <recommendedName>
        <fullName evidence="3">beta-N-acetylhexosaminidase</fullName>
        <ecNumber evidence="3">3.2.1.52</ecNumber>
    </recommendedName>
</protein>
<evidence type="ECO:0000313" key="7">
    <source>
        <dbReference type="EMBL" id="KAF4672741.1"/>
    </source>
</evidence>
<keyword evidence="8" id="KW-1185">Reference proteome</keyword>
<evidence type="ECO:0000256" key="1">
    <source>
        <dbReference type="ARBA" id="ARBA00001231"/>
    </source>
</evidence>
<feature type="active site" description="Proton donor" evidence="5">
    <location>
        <position position="95"/>
    </location>
</feature>
<dbReference type="InterPro" id="IPR015883">
    <property type="entry name" value="Glyco_hydro_20_cat"/>
</dbReference>
<proteinExistence type="inferred from homology"/>
<name>A0A7J6MP39_PERCH</name>
<dbReference type="GO" id="GO:0004563">
    <property type="term" value="F:beta-N-acetylhexosaminidase activity"/>
    <property type="evidence" value="ECO:0007669"/>
    <property type="project" value="UniProtKB-EC"/>
</dbReference>
<dbReference type="InterPro" id="IPR017853">
    <property type="entry name" value="GH"/>
</dbReference>
<dbReference type="AlphaFoldDB" id="A0A7J6MP39"/>
<dbReference type="GO" id="GO:0016020">
    <property type="term" value="C:membrane"/>
    <property type="evidence" value="ECO:0007669"/>
    <property type="project" value="TreeGrafter"/>
</dbReference>
<comment type="catalytic activity">
    <reaction evidence="1">
        <text>Hydrolysis of terminal non-reducing N-acetyl-D-hexosamine residues in N-acetyl-beta-D-hexosaminides.</text>
        <dbReference type="EC" id="3.2.1.52"/>
    </reaction>
</comment>
<accession>A0A7J6MP39</accession>
<reference evidence="7 8" key="1">
    <citation type="submission" date="2020-04" db="EMBL/GenBank/DDBJ databases">
        <title>Perkinsus chesapeaki whole genome sequence.</title>
        <authorList>
            <person name="Bogema D.R."/>
        </authorList>
    </citation>
    <scope>NUCLEOTIDE SEQUENCE [LARGE SCALE GENOMIC DNA]</scope>
    <source>
        <strain evidence="7">ATCC PRA-425</strain>
    </source>
</reference>
<dbReference type="PRINTS" id="PR00738">
    <property type="entry name" value="GLHYDRLASE20"/>
</dbReference>
<dbReference type="PANTHER" id="PTHR22600:SF57">
    <property type="entry name" value="BETA-N-ACETYLHEXOSAMINIDASE"/>
    <property type="match status" value="1"/>
</dbReference>
<feature type="domain" description="Glycoside hydrolase family 20 catalytic" evidence="6">
    <location>
        <begin position="3"/>
        <end position="263"/>
    </location>
</feature>
<evidence type="ECO:0000256" key="2">
    <source>
        <dbReference type="ARBA" id="ARBA00006285"/>
    </source>
</evidence>
<keyword evidence="4" id="KW-0378">Hydrolase</keyword>
<dbReference type="Pfam" id="PF00728">
    <property type="entry name" value="Glyco_hydro_20"/>
    <property type="match status" value="1"/>
</dbReference>
<evidence type="ECO:0000256" key="5">
    <source>
        <dbReference type="PIRSR" id="PIRSR625705-1"/>
    </source>
</evidence>
<comment type="similarity">
    <text evidence="2">Belongs to the glycosyl hydrolase 20 family.</text>
</comment>
<dbReference type="SUPFAM" id="SSF51445">
    <property type="entry name" value="(Trans)glycosidases"/>
    <property type="match status" value="1"/>
</dbReference>
<gene>
    <name evidence="7" type="ORF">FOL47_000145</name>
</gene>
<sequence>MESYSAHDLRHLVEYARRKGIRVIPEIDLPGHSRAWSTIFPDLFLKDHDCPLKSAIDPRSLLEDDGVRFKATIGEVLRVIGDIFPDHHMHIGADEVDIPETKCWSVSAELMNWTEKKYGERSTKRLLKEFITALTSFITEVLGKEEVSAWDESYELGVPPSSKIMFQFWRTWGSMRYGLSDIAKSGRRVIGSPVSHMYLDSPNLPWSKTYLYSFCAGFEEDSAKCDMVIGGEVCAWSELMDDTNLDKILWPRAAGLAENLWTRTRQNHMSSSASNDDISPTVKSRLAWLRCYLMLRIGVGVSNFNSSSDLKGPGSCGSSLDPVDKDEPFKVRSIYGDSIHTRAFLNGLAYV</sequence>
<evidence type="ECO:0000256" key="4">
    <source>
        <dbReference type="ARBA" id="ARBA00022801"/>
    </source>
</evidence>
<evidence type="ECO:0000313" key="8">
    <source>
        <dbReference type="Proteomes" id="UP000591131"/>
    </source>
</evidence>
<dbReference type="GO" id="GO:0005975">
    <property type="term" value="P:carbohydrate metabolic process"/>
    <property type="evidence" value="ECO:0007669"/>
    <property type="project" value="InterPro"/>
</dbReference>
<dbReference type="GO" id="GO:0030203">
    <property type="term" value="P:glycosaminoglycan metabolic process"/>
    <property type="evidence" value="ECO:0007669"/>
    <property type="project" value="TreeGrafter"/>
</dbReference>
<dbReference type="Gene3D" id="3.20.20.80">
    <property type="entry name" value="Glycosidases"/>
    <property type="match status" value="1"/>
</dbReference>
<dbReference type="Proteomes" id="UP000591131">
    <property type="component" value="Unassembled WGS sequence"/>
</dbReference>
<dbReference type="InterPro" id="IPR025705">
    <property type="entry name" value="Beta_hexosaminidase_sua/sub"/>
</dbReference>
<dbReference type="OrthoDB" id="428480at2759"/>